<sequence>MPEGKPGDGNPKPGMSEDAGPVLSSEKSIIVVIG</sequence>
<evidence type="ECO:0000313" key="4">
    <source>
        <dbReference type="EMBL" id="EIM64581.1"/>
    </source>
</evidence>
<evidence type="ECO:0000313" key="5">
    <source>
        <dbReference type="Proteomes" id="UP000005778"/>
    </source>
</evidence>
<reference evidence="3 5" key="2">
    <citation type="submission" date="2012-02" db="EMBL/GenBank/DDBJ databases">
        <title>Improved High-Quality Draft sequence of Desulfobacter postgatei 2ac9.</title>
        <authorList>
            <consortium name="US DOE Joint Genome Institute"/>
            <person name="Lucas S."/>
            <person name="Han J."/>
            <person name="Lapidus A."/>
            <person name="Cheng J.-F."/>
            <person name="Goodwin L."/>
            <person name="Pitluck S."/>
            <person name="Peters L."/>
            <person name="Ovchinnikova G."/>
            <person name="Held B."/>
            <person name="Detter J.C."/>
            <person name="Han C."/>
            <person name="Tapia R."/>
            <person name="Land M."/>
            <person name="Hauser L."/>
            <person name="Kyrpides N."/>
            <person name="Ivanova N."/>
            <person name="Pagani I."/>
            <person name="Orellana R."/>
            <person name="Lovley D."/>
            <person name="Woyke T."/>
        </authorList>
    </citation>
    <scope>NUCLEOTIDE SEQUENCE [LARGE SCALE GENOMIC DNA]</scope>
    <source>
        <strain evidence="3 5">2ac9</strain>
    </source>
</reference>
<proteinExistence type="predicted"/>
<keyword evidence="5" id="KW-1185">Reference proteome</keyword>
<dbReference type="EMBL" id="CM001488">
    <property type="protein sequence ID" value="EIM64081.1"/>
    <property type="molecule type" value="Genomic_DNA"/>
</dbReference>
<evidence type="ECO:0000313" key="2">
    <source>
        <dbReference type="EMBL" id="EIM64081.1"/>
    </source>
</evidence>
<evidence type="ECO:0000313" key="3">
    <source>
        <dbReference type="EMBL" id="EIM64367.1"/>
    </source>
</evidence>
<protein>
    <submittedName>
        <fullName evidence="3">Uncharacterized protein</fullName>
    </submittedName>
</protein>
<feature type="region of interest" description="Disordered" evidence="1">
    <location>
        <begin position="1"/>
        <end position="34"/>
    </location>
</feature>
<dbReference type="EMBL" id="CM001488">
    <property type="protein sequence ID" value="EIM64367.1"/>
    <property type="molecule type" value="Genomic_DNA"/>
</dbReference>
<dbReference type="HOGENOM" id="CLU_3373414_0_0_7"/>
<name>I5B4F4_9BACT</name>
<dbReference type="EMBL" id="CM001488">
    <property type="protein sequence ID" value="EIM64581.1"/>
    <property type="molecule type" value="Genomic_DNA"/>
</dbReference>
<dbReference type="AlphaFoldDB" id="I5B4F4"/>
<dbReference type="Proteomes" id="UP000005778">
    <property type="component" value="Chromosome"/>
</dbReference>
<evidence type="ECO:0000256" key="1">
    <source>
        <dbReference type="SAM" id="MobiDB-lite"/>
    </source>
</evidence>
<gene>
    <name evidence="2" type="ORF">DespoDRAFT_02198</name>
    <name evidence="3" type="ORF">DespoDRAFT_02521</name>
    <name evidence="4" type="ORF">DespoDRAFT_02752</name>
</gene>
<organism evidence="3 5">
    <name type="scientific">Desulfobacter postgatei 2ac9</name>
    <dbReference type="NCBI Taxonomy" id="879212"/>
    <lineage>
        <taxon>Bacteria</taxon>
        <taxon>Pseudomonadati</taxon>
        <taxon>Thermodesulfobacteriota</taxon>
        <taxon>Desulfobacteria</taxon>
        <taxon>Desulfobacterales</taxon>
        <taxon>Desulfobacteraceae</taxon>
        <taxon>Desulfobacter</taxon>
    </lineage>
</organism>
<accession>I5B4F4</accession>
<reference evidence="3 5" key="1">
    <citation type="submission" date="2011-09" db="EMBL/GenBank/DDBJ databases">
        <authorList>
            <consortium name="US DOE Joint Genome Institute (JGI-PGF)"/>
            <person name="Lucas S."/>
            <person name="Han J."/>
            <person name="Lapidus A."/>
            <person name="Cheng J.-F."/>
            <person name="Goodwin L."/>
            <person name="Pitluck S."/>
            <person name="Peters L."/>
            <person name="Land M.L."/>
            <person name="Hauser L."/>
            <person name="Orellana R."/>
            <person name="Lovley D."/>
            <person name="Woyke T.J."/>
        </authorList>
    </citation>
    <scope>NUCLEOTIDE SEQUENCE [LARGE SCALE GENOMIC DNA]</scope>
    <source>
        <strain evidence="3 5">2ac9</strain>
    </source>
</reference>